<comment type="subcellular location">
    <subcellularLocation>
        <location evidence="4">Cytoplasm</location>
    </subcellularLocation>
</comment>
<comment type="pathway">
    <text evidence="4">One-carbon metabolism; tetrahydrofolate interconversion.</text>
</comment>
<evidence type="ECO:0000256" key="4">
    <source>
        <dbReference type="HAMAP-Rule" id="MF_00051"/>
    </source>
</evidence>
<keyword evidence="4" id="KW-0808">Transferase</keyword>
<dbReference type="Gene3D" id="3.40.640.10">
    <property type="entry name" value="Type I PLP-dependent aspartate aminotransferase-like (Major domain)"/>
    <property type="match status" value="1"/>
</dbReference>
<evidence type="ECO:0000256" key="1">
    <source>
        <dbReference type="ARBA" id="ARBA00001933"/>
    </source>
</evidence>
<dbReference type="PANTHER" id="PTHR11680:SF35">
    <property type="entry name" value="SERINE HYDROXYMETHYLTRANSFERASE 1"/>
    <property type="match status" value="1"/>
</dbReference>
<keyword evidence="4" id="KW-0963">Cytoplasm</keyword>
<feature type="binding site" evidence="4">
    <location>
        <position position="133"/>
    </location>
    <ligand>
        <name>(6S)-5,6,7,8-tetrahydrofolate</name>
        <dbReference type="ChEBI" id="CHEBI:57453"/>
    </ligand>
</feature>
<feature type="site" description="Plays an important role in substrate specificity" evidence="4">
    <location>
        <position position="240"/>
    </location>
</feature>
<evidence type="ECO:0000256" key="3">
    <source>
        <dbReference type="ARBA" id="ARBA00022898"/>
    </source>
</evidence>
<keyword evidence="7" id="KW-1185">Reference proteome</keyword>
<reference evidence="6" key="1">
    <citation type="submission" date="2021-04" db="EMBL/GenBank/DDBJ databases">
        <authorList>
            <person name="Hartkoorn R.C."/>
            <person name="Beaudoing E."/>
            <person name="Hot D."/>
        </authorList>
    </citation>
    <scope>NUCLEOTIDE SEQUENCE</scope>
    <source>
        <strain evidence="6">NRRL B-16292</strain>
    </source>
</reference>
<name>A0ABY5VTG8_9ACTN</name>
<evidence type="ECO:0000313" key="6">
    <source>
        <dbReference type="EMBL" id="UWP80114.1"/>
    </source>
</evidence>
<comment type="cofactor">
    <cofactor evidence="1 4">
        <name>pyridoxal 5'-phosphate</name>
        <dbReference type="ChEBI" id="CHEBI:597326"/>
    </cofactor>
</comment>
<dbReference type="NCBIfam" id="NF000586">
    <property type="entry name" value="PRK00011.1"/>
    <property type="match status" value="1"/>
</dbReference>
<dbReference type="InterPro" id="IPR039429">
    <property type="entry name" value="SHMT-like_dom"/>
</dbReference>
<dbReference type="HAMAP" id="MF_00051">
    <property type="entry name" value="SHMT"/>
    <property type="match status" value="1"/>
</dbReference>
<protein>
    <recommendedName>
        <fullName evidence="4">Serine hydroxymethyltransferase</fullName>
        <shortName evidence="4">SHMT</shortName>
        <shortName evidence="4">Serine methylase</shortName>
        <ecNumber evidence="4">2.1.2.1</ecNumber>
    </recommendedName>
</protein>
<comment type="catalytic activity">
    <reaction evidence="4">
        <text>(6R)-5,10-methylene-5,6,7,8-tetrahydrofolate + glycine + H2O = (6S)-5,6,7,8-tetrahydrofolate + L-serine</text>
        <dbReference type="Rhea" id="RHEA:15481"/>
        <dbReference type="ChEBI" id="CHEBI:15377"/>
        <dbReference type="ChEBI" id="CHEBI:15636"/>
        <dbReference type="ChEBI" id="CHEBI:33384"/>
        <dbReference type="ChEBI" id="CHEBI:57305"/>
        <dbReference type="ChEBI" id="CHEBI:57453"/>
        <dbReference type="EC" id="2.1.2.1"/>
    </reaction>
</comment>
<organism evidence="6 7">
    <name type="scientific">Dactylosporangium fulvum</name>
    <dbReference type="NCBI Taxonomy" id="53359"/>
    <lineage>
        <taxon>Bacteria</taxon>
        <taxon>Bacillati</taxon>
        <taxon>Actinomycetota</taxon>
        <taxon>Actinomycetes</taxon>
        <taxon>Micromonosporales</taxon>
        <taxon>Micromonosporaceae</taxon>
        <taxon>Dactylosporangium</taxon>
    </lineage>
</organism>
<dbReference type="PIRSF" id="PIRSF000412">
    <property type="entry name" value="SHMT"/>
    <property type="match status" value="1"/>
</dbReference>
<dbReference type="RefSeq" id="WP_259857872.1">
    <property type="nucleotide sequence ID" value="NZ_BAAAST010000016.1"/>
</dbReference>
<evidence type="ECO:0000259" key="5">
    <source>
        <dbReference type="Pfam" id="PF00464"/>
    </source>
</evidence>
<dbReference type="CDD" id="cd00378">
    <property type="entry name" value="SHMT"/>
    <property type="match status" value="1"/>
</dbReference>
<dbReference type="InterPro" id="IPR001085">
    <property type="entry name" value="Ser_HO-MeTrfase"/>
</dbReference>
<dbReference type="EMBL" id="CP073720">
    <property type="protein sequence ID" value="UWP80114.1"/>
    <property type="molecule type" value="Genomic_DNA"/>
</dbReference>
<dbReference type="Proteomes" id="UP001059617">
    <property type="component" value="Chromosome"/>
</dbReference>
<dbReference type="EC" id="2.1.2.1" evidence="4"/>
<evidence type="ECO:0000313" key="7">
    <source>
        <dbReference type="Proteomes" id="UP001059617"/>
    </source>
</evidence>
<keyword evidence="4" id="KW-0028">Amino-acid biosynthesis</keyword>
<dbReference type="Gene3D" id="3.90.1150.10">
    <property type="entry name" value="Aspartate Aminotransferase, domain 1"/>
    <property type="match status" value="1"/>
</dbReference>
<reference evidence="6" key="2">
    <citation type="submission" date="2022-09" db="EMBL/GenBank/DDBJ databases">
        <title>Biosynthetic gene clusters of Dactylosporangioum fulvum.</title>
        <authorList>
            <person name="Caradec T."/>
        </authorList>
    </citation>
    <scope>NUCLEOTIDE SEQUENCE</scope>
    <source>
        <strain evidence="6">NRRL B-16292</strain>
    </source>
</reference>
<proteinExistence type="inferred from homology"/>
<accession>A0ABY5VTG8</accession>
<comment type="function">
    <text evidence="4">Catalyzes the reversible interconversion of serine and glycine with tetrahydrofolate (THF) serving as the one-carbon carrier. This reaction serves as the major source of one-carbon groups required for the biosynthesis of purines, thymidylate, methionine, and other important biomolecules. Also exhibits THF-independent aldolase activity toward beta-hydroxyamino acids, producing glycine and aldehydes, via a retro-aldol mechanism.</text>
</comment>
<keyword evidence="4" id="KW-0554">One-carbon metabolism</keyword>
<keyword evidence="3 4" id="KW-0663">Pyridoxal phosphate</keyword>
<comment type="caution">
    <text evidence="4">Lacks conserved residue(s) required for the propagation of feature annotation.</text>
</comment>
<feature type="binding site" evidence="4">
    <location>
        <begin position="137"/>
        <end position="139"/>
    </location>
    <ligand>
        <name>(6S)-5,6,7,8-tetrahydrofolate</name>
        <dbReference type="ChEBI" id="CHEBI:57453"/>
    </ligand>
</feature>
<dbReference type="InterPro" id="IPR049943">
    <property type="entry name" value="Ser_HO-MeTrfase-like"/>
</dbReference>
<comment type="pathway">
    <text evidence="4">Amino-acid biosynthesis; glycine biosynthesis; glycine from L-serine: step 1/1.</text>
</comment>
<comment type="similarity">
    <text evidence="2 4">Belongs to the SHMT family.</text>
</comment>
<dbReference type="PANTHER" id="PTHR11680">
    <property type="entry name" value="SERINE HYDROXYMETHYLTRANSFERASE"/>
    <property type="match status" value="1"/>
</dbReference>
<comment type="subunit">
    <text evidence="4">Homodimer.</text>
</comment>
<evidence type="ECO:0000256" key="2">
    <source>
        <dbReference type="ARBA" id="ARBA00006376"/>
    </source>
</evidence>
<feature type="modified residue" description="N6-(pyridoxal phosphate)lysine" evidence="4">
    <location>
        <position position="241"/>
    </location>
</feature>
<dbReference type="InterPro" id="IPR015422">
    <property type="entry name" value="PyrdxlP-dep_Trfase_small"/>
</dbReference>
<feature type="domain" description="Serine hydroxymethyltransferase-like" evidence="5">
    <location>
        <begin position="22"/>
        <end position="403"/>
    </location>
</feature>
<gene>
    <name evidence="4" type="primary">glyA</name>
    <name evidence="6" type="ORF">Dfulv_33805</name>
</gene>
<dbReference type="SUPFAM" id="SSF53383">
    <property type="entry name" value="PLP-dependent transferases"/>
    <property type="match status" value="1"/>
</dbReference>
<dbReference type="InterPro" id="IPR015424">
    <property type="entry name" value="PyrdxlP-dep_Trfase"/>
</dbReference>
<sequence length="469" mass="50235">MRDVTETLLHDVVVGGLERLYEDDPELYDILEREADRQRGVLSLVASSSLVDPSVLASQASVAVNVTAEGYPGRRYHGGCEVVDDIERLAVDRARSAFGARYANVQPHSATNANYTVLSSLLRPGDTFLGMELEHGGHLTHGSPAAYAGQYFTAIGYGLTGDGRIDYDQVHRLAVQHRPRVIVCGATAYSRVVDFARFRRIADDVGAYLMADISHTAGLVATGLHPSPIDHAHITTTCTHKQLFGPRGGLIMSGRDADAPAPRGSGTLSAFLQRAVFPFSQGAPALNTIAAKARALELVTTAEFRRLASGIVDLARTLAGALTDLGHTLVAGGTDNHIVLVDLAPLGLTGLAAERALEECGIIVNKNRVPRDTTPALVTGGIRIGTNSAARRGMRRSDMLVCAGLIDRVIRSVEVHDQRDYHLPTEVRDDVRARVAALCADLPIPGYPTVERPPWGSAALSTPRVRSSR</sequence>
<dbReference type="InterPro" id="IPR015421">
    <property type="entry name" value="PyrdxlP-dep_Trfase_major"/>
</dbReference>
<dbReference type="Pfam" id="PF00464">
    <property type="entry name" value="SHMT"/>
    <property type="match status" value="1"/>
</dbReference>